<reference evidence="2" key="1">
    <citation type="submission" date="2016-10" db="EMBL/GenBank/DDBJ databases">
        <authorList>
            <person name="Varghese N."/>
            <person name="Submissions S."/>
        </authorList>
    </citation>
    <scope>NUCLEOTIDE SEQUENCE [LARGE SCALE GENOMIC DNA]</scope>
    <source>
        <strain evidence="2">DSM 17072</strain>
    </source>
</reference>
<evidence type="ECO:0000313" key="2">
    <source>
        <dbReference type="Proteomes" id="UP000199627"/>
    </source>
</evidence>
<dbReference type="OrthoDB" id="1270416at2"/>
<dbReference type="Proteomes" id="UP000199627">
    <property type="component" value="Unassembled WGS sequence"/>
</dbReference>
<sequence length="79" mass="8460">MKKKFKITSNLEQKSILKKSIQSSEKENVDLYKAIFGGTTNTGIGGGPVIISPKPNNCDVVAISGASAAYNKVDQFLRA</sequence>
<dbReference type="EMBL" id="FNKL01000001">
    <property type="protein sequence ID" value="SDQ05005.1"/>
    <property type="molecule type" value="Genomic_DNA"/>
</dbReference>
<organism evidence="1 2">
    <name type="scientific">Chryseobacterium soldanellicola</name>
    <dbReference type="NCBI Taxonomy" id="311333"/>
    <lineage>
        <taxon>Bacteria</taxon>
        <taxon>Pseudomonadati</taxon>
        <taxon>Bacteroidota</taxon>
        <taxon>Flavobacteriia</taxon>
        <taxon>Flavobacteriales</taxon>
        <taxon>Weeksellaceae</taxon>
        <taxon>Chryseobacterium group</taxon>
        <taxon>Chryseobacterium</taxon>
    </lineage>
</organism>
<dbReference type="RefSeq" id="WP_089752718.1">
    <property type="nucleotide sequence ID" value="NZ_FNKL01000001.1"/>
</dbReference>
<dbReference type="AlphaFoldDB" id="A0A1H0XQ60"/>
<protein>
    <submittedName>
        <fullName evidence="1">Uncharacterized protein</fullName>
    </submittedName>
</protein>
<name>A0A1H0XQ60_9FLAO</name>
<gene>
    <name evidence="1" type="ORF">SAMN05421664_0161</name>
</gene>
<accession>A0A1H0XQ60</accession>
<keyword evidence="2" id="KW-1185">Reference proteome</keyword>
<evidence type="ECO:0000313" key="1">
    <source>
        <dbReference type="EMBL" id="SDQ05005.1"/>
    </source>
</evidence>
<dbReference type="STRING" id="311333.SAMN05421664_0161"/>
<proteinExistence type="predicted"/>